<dbReference type="Pfam" id="PF12697">
    <property type="entry name" value="Abhydrolase_6"/>
    <property type="match status" value="1"/>
</dbReference>
<dbReference type="OrthoDB" id="63519at2"/>
<dbReference type="Proteomes" id="UP000011666">
    <property type="component" value="Unassembled WGS sequence"/>
</dbReference>
<keyword evidence="2" id="KW-0378">Hydrolase</keyword>
<dbReference type="PANTHER" id="PTHR43798">
    <property type="entry name" value="MONOACYLGLYCEROL LIPASE"/>
    <property type="match status" value="1"/>
</dbReference>
<sequence>MQIHRRPTDGGDIDIAVRTSGTPTPDGLPSILLVHGMGGDHTTWRRTAARLRAQDRALIAVDLRGHGRSARTPTYFLDEFAADLGHVVDEIADGPVDVVAHSLGAHAALRMAAARPTRVRRMVLEEIPPMPRDAADLADPVTIGAGVLERLRGVAALIGDPAPFLRFDRAMAELVTRQFDVADPAWWMSLSGVAAPTLIISGGRRSFLPVEVLQILAEELPDGRLEVVDAGHSVHRDRSTRFAELVSGFLGQATR</sequence>
<name>M0QH72_9ACTN</name>
<dbReference type="STRING" id="1223545.GS4_11_00520"/>
<gene>
    <name evidence="2" type="ORF">GS4_11_00520</name>
</gene>
<comment type="caution">
    <text evidence="2">The sequence shown here is derived from an EMBL/GenBank/DDBJ whole genome shotgun (WGS) entry which is preliminary data.</text>
</comment>
<protein>
    <submittedName>
        <fullName evidence="2">Putative hydrolase</fullName>
    </submittedName>
</protein>
<dbReference type="EMBL" id="BANX01000011">
    <property type="protein sequence ID" value="GAC67784.1"/>
    <property type="molecule type" value="Genomic_DNA"/>
</dbReference>
<evidence type="ECO:0000313" key="3">
    <source>
        <dbReference type="Proteomes" id="UP000011666"/>
    </source>
</evidence>
<dbReference type="InterPro" id="IPR050266">
    <property type="entry name" value="AB_hydrolase_sf"/>
</dbReference>
<keyword evidence="3" id="KW-1185">Reference proteome</keyword>
<proteinExistence type="predicted"/>
<dbReference type="RefSeq" id="WP_007619314.1">
    <property type="nucleotide sequence ID" value="NZ_BANX01000011.1"/>
</dbReference>
<dbReference type="GO" id="GO:0016020">
    <property type="term" value="C:membrane"/>
    <property type="evidence" value="ECO:0007669"/>
    <property type="project" value="TreeGrafter"/>
</dbReference>
<dbReference type="AlphaFoldDB" id="M0QH72"/>
<dbReference type="SUPFAM" id="SSF53474">
    <property type="entry name" value="alpha/beta-Hydrolases"/>
    <property type="match status" value="1"/>
</dbReference>
<dbReference type="InterPro" id="IPR029058">
    <property type="entry name" value="AB_hydrolase_fold"/>
</dbReference>
<feature type="domain" description="AB hydrolase-1" evidence="1">
    <location>
        <begin position="31"/>
        <end position="244"/>
    </location>
</feature>
<evidence type="ECO:0000259" key="1">
    <source>
        <dbReference type="Pfam" id="PF12697"/>
    </source>
</evidence>
<dbReference type="Gene3D" id="3.40.50.1820">
    <property type="entry name" value="alpha/beta hydrolase"/>
    <property type="match status" value="1"/>
</dbReference>
<dbReference type="PANTHER" id="PTHR43798:SF33">
    <property type="entry name" value="HYDROLASE, PUTATIVE (AFU_ORTHOLOGUE AFUA_2G14860)-RELATED"/>
    <property type="match status" value="1"/>
</dbReference>
<dbReference type="InterPro" id="IPR000073">
    <property type="entry name" value="AB_hydrolase_1"/>
</dbReference>
<organism evidence="2 3">
    <name type="scientific">Gordonia soli NBRC 108243</name>
    <dbReference type="NCBI Taxonomy" id="1223545"/>
    <lineage>
        <taxon>Bacteria</taxon>
        <taxon>Bacillati</taxon>
        <taxon>Actinomycetota</taxon>
        <taxon>Actinomycetes</taxon>
        <taxon>Mycobacteriales</taxon>
        <taxon>Gordoniaceae</taxon>
        <taxon>Gordonia</taxon>
    </lineage>
</organism>
<accession>M0QH72</accession>
<dbReference type="eggNOG" id="COG0596">
    <property type="taxonomic scope" value="Bacteria"/>
</dbReference>
<evidence type="ECO:0000313" key="2">
    <source>
        <dbReference type="EMBL" id="GAC67784.1"/>
    </source>
</evidence>
<reference evidence="2 3" key="1">
    <citation type="submission" date="2013-01" db="EMBL/GenBank/DDBJ databases">
        <title>Whole genome shotgun sequence of Gordonia soli NBRC 108243.</title>
        <authorList>
            <person name="Isaki-Nakamura S."/>
            <person name="Hosoyama A."/>
            <person name="Tsuchikane K."/>
            <person name="Ando Y."/>
            <person name="Baba S."/>
            <person name="Ohji S."/>
            <person name="Hamada M."/>
            <person name="Tamura T."/>
            <person name="Yamazoe A."/>
            <person name="Yamazaki S."/>
            <person name="Fujita N."/>
        </authorList>
    </citation>
    <scope>NUCLEOTIDE SEQUENCE [LARGE SCALE GENOMIC DNA]</scope>
    <source>
        <strain evidence="2 3">NBRC 108243</strain>
    </source>
</reference>
<dbReference type="GO" id="GO:0016787">
    <property type="term" value="F:hydrolase activity"/>
    <property type="evidence" value="ECO:0007669"/>
    <property type="project" value="UniProtKB-KW"/>
</dbReference>